<feature type="domain" description="Cytochrome c" evidence="6">
    <location>
        <begin position="109"/>
        <end position="240"/>
    </location>
</feature>
<reference evidence="7 8" key="1">
    <citation type="submission" date="2021-03" db="EMBL/GenBank/DDBJ databases">
        <authorList>
            <person name="Shang D.-D."/>
            <person name="Du Z.-J."/>
            <person name="Chen G.-J."/>
        </authorList>
    </citation>
    <scope>NUCLEOTIDE SEQUENCE [LARGE SCALE GENOMIC DNA]</scope>
    <source>
        <strain evidence="7 8">F2608</strain>
    </source>
</reference>
<dbReference type="SUPFAM" id="SSF46626">
    <property type="entry name" value="Cytochrome c"/>
    <property type="match status" value="1"/>
</dbReference>
<dbReference type="Pfam" id="PF06537">
    <property type="entry name" value="DHOR"/>
    <property type="match status" value="1"/>
</dbReference>
<proteinExistence type="predicted"/>
<evidence type="ECO:0000256" key="5">
    <source>
        <dbReference type="SAM" id="MobiDB-lite"/>
    </source>
</evidence>
<dbReference type="InterPro" id="IPR036909">
    <property type="entry name" value="Cyt_c-like_dom_sf"/>
</dbReference>
<dbReference type="GO" id="GO:0046872">
    <property type="term" value="F:metal ion binding"/>
    <property type="evidence" value="ECO:0007669"/>
    <property type="project" value="UniProtKB-KW"/>
</dbReference>
<gene>
    <name evidence="7" type="ORF">J3491_04790</name>
</gene>
<evidence type="ECO:0000256" key="1">
    <source>
        <dbReference type="ARBA" id="ARBA00022617"/>
    </source>
</evidence>
<dbReference type="InterPro" id="IPR010538">
    <property type="entry name" value="DHOR"/>
</dbReference>
<feature type="domain" description="Cytochrome c" evidence="6">
    <location>
        <begin position="351"/>
        <end position="482"/>
    </location>
</feature>
<dbReference type="PROSITE" id="PS51007">
    <property type="entry name" value="CYTC"/>
    <property type="match status" value="2"/>
</dbReference>
<keyword evidence="2 4" id="KW-0479">Metal-binding</keyword>
<dbReference type="AlphaFoldDB" id="A0AAW4IMH1"/>
<dbReference type="InterPro" id="IPR051395">
    <property type="entry name" value="Cytochrome_c_Peroxidase/MauG"/>
</dbReference>
<evidence type="ECO:0000313" key="7">
    <source>
        <dbReference type="EMBL" id="MBO1516652.1"/>
    </source>
</evidence>
<protein>
    <submittedName>
        <fullName evidence="7">Thiol oxidoreductase</fullName>
    </submittedName>
</protein>
<evidence type="ECO:0000313" key="8">
    <source>
        <dbReference type="Proteomes" id="UP000664161"/>
    </source>
</evidence>
<name>A0AAW4IMH1_9GAMM</name>
<dbReference type="RefSeq" id="WP_207969357.1">
    <property type="nucleotide sequence ID" value="NZ_JAGBKN010000007.1"/>
</dbReference>
<dbReference type="GO" id="GO:0020037">
    <property type="term" value="F:heme binding"/>
    <property type="evidence" value="ECO:0007669"/>
    <property type="project" value="InterPro"/>
</dbReference>
<dbReference type="GO" id="GO:0004130">
    <property type="term" value="F:cytochrome-c peroxidase activity"/>
    <property type="evidence" value="ECO:0007669"/>
    <property type="project" value="TreeGrafter"/>
</dbReference>
<dbReference type="EMBL" id="JAGBKN010000007">
    <property type="protein sequence ID" value="MBO1516652.1"/>
    <property type="molecule type" value="Genomic_DNA"/>
</dbReference>
<dbReference type="PANTHER" id="PTHR30600:SF4">
    <property type="entry name" value="CYTOCHROME C DOMAIN-CONTAINING PROTEIN"/>
    <property type="match status" value="1"/>
</dbReference>
<dbReference type="InterPro" id="IPR009056">
    <property type="entry name" value="Cyt_c-like_dom"/>
</dbReference>
<keyword evidence="3 4" id="KW-0408">Iron</keyword>
<dbReference type="Gene3D" id="1.10.760.10">
    <property type="entry name" value="Cytochrome c-like domain"/>
    <property type="match status" value="1"/>
</dbReference>
<evidence type="ECO:0000259" key="6">
    <source>
        <dbReference type="PROSITE" id="PS51007"/>
    </source>
</evidence>
<comment type="caution">
    <text evidence="7">The sequence shown here is derived from an EMBL/GenBank/DDBJ whole genome shotgun (WGS) entry which is preliminary data.</text>
</comment>
<dbReference type="Proteomes" id="UP000664161">
    <property type="component" value="Unassembled WGS sequence"/>
</dbReference>
<evidence type="ECO:0000256" key="4">
    <source>
        <dbReference type="PROSITE-ProRule" id="PRU00433"/>
    </source>
</evidence>
<dbReference type="PIRSF" id="PIRSF028099">
    <property type="entry name" value="DUF1111"/>
    <property type="match status" value="1"/>
</dbReference>
<keyword evidence="1 4" id="KW-0349">Heme</keyword>
<evidence type="ECO:0000256" key="2">
    <source>
        <dbReference type="ARBA" id="ARBA00022723"/>
    </source>
</evidence>
<keyword evidence="8" id="KW-1185">Reference proteome</keyword>
<evidence type="ECO:0000256" key="3">
    <source>
        <dbReference type="ARBA" id="ARBA00023004"/>
    </source>
</evidence>
<sequence>MFLLSTPAGSTRPLSLSSSVIKSTALGVTIALLSACGGSDDASSTQPNLPSPPTTPDRPTVDSDWQPAGGNATIAASVAQPFLQIMPNLPSSALGGVSPGRELFITEWTPAGEGRALFDGVGPLFNANACTQCHSADGRKPVYAANGQLTDAILFRLGDKQGAAHAYYGEQLQHQSIDPSIATEGRMHYTATASQNGKPAGVTFDFTPTDSNQPLGQTAISGRISPQLVGMGLLDLIPEADIIAAADPNDSDNDGISGRVHWVDDDQQQRVGRFGWKAINISLRTQNANAMSQDMGLTTSVFMAPNCTVNQPICWTAPNGGTPEVSDSSLDAVTDFMTALAVPERRIDDLSTFNAGAKLFAQVGCASCHTPKQKTGDSARFPLLSQQTIYPYTDLLLHDMGAGLDDGVKEKNAESYEWRTPPLWGIGIVARDPQARFLHDGRASSLSDAILWHGGEAQGAKTRFSQLSTTEQQTLMAFLKGI</sequence>
<dbReference type="PANTHER" id="PTHR30600">
    <property type="entry name" value="CYTOCHROME C PEROXIDASE-RELATED"/>
    <property type="match status" value="1"/>
</dbReference>
<organism evidence="7 8">
    <name type="scientific">Psychrobacter halodurans</name>
    <dbReference type="NCBI Taxonomy" id="2818439"/>
    <lineage>
        <taxon>Bacteria</taxon>
        <taxon>Pseudomonadati</taxon>
        <taxon>Pseudomonadota</taxon>
        <taxon>Gammaproteobacteria</taxon>
        <taxon>Moraxellales</taxon>
        <taxon>Moraxellaceae</taxon>
        <taxon>Psychrobacter</taxon>
    </lineage>
</organism>
<feature type="region of interest" description="Disordered" evidence="5">
    <location>
        <begin position="39"/>
        <end position="68"/>
    </location>
</feature>
<dbReference type="GO" id="GO:0009055">
    <property type="term" value="F:electron transfer activity"/>
    <property type="evidence" value="ECO:0007669"/>
    <property type="project" value="InterPro"/>
</dbReference>
<accession>A0AAW4IMH1</accession>